<gene>
    <name evidence="2" type="ORF">RDB_LOCUS64720</name>
</gene>
<evidence type="ECO:0000256" key="1">
    <source>
        <dbReference type="SAM" id="MobiDB-lite"/>
    </source>
</evidence>
<sequence length="272" mass="30842">MTNEGLNGFPPGYFLIRAVHSDYYGKRMLLDVGRSERRPGVELVLWVDEAQSTWHSIKHQHEDSQIFFMSEDGLLRSKATGHPIGWQLDKETNMLKLVVQPPRPFNYRSQPQCQFMYDIDSKTIATKLPYEVQASSQSFELKRRGTGASQSSIAISITSVDESTSPGSPGAGRNHFLEVIPRGHRQSRIVQFFDSVLESPSEEPEQPPPSPGGRTPRKEDLRNDSWYKGRELKLVRERTRKASHATINKLQQWELIPLSCASCDATSEAWSI</sequence>
<evidence type="ECO:0000313" key="3">
    <source>
        <dbReference type="Proteomes" id="UP000663888"/>
    </source>
</evidence>
<accession>A0A8H3GGI2</accession>
<dbReference type="EMBL" id="CAJMWX010001037">
    <property type="protein sequence ID" value="CAE6448850.1"/>
    <property type="molecule type" value="Genomic_DNA"/>
</dbReference>
<name>A0A8H3GGI2_9AGAM</name>
<protein>
    <submittedName>
        <fullName evidence="2">Uncharacterized protein</fullName>
    </submittedName>
</protein>
<proteinExistence type="predicted"/>
<reference evidence="2" key="1">
    <citation type="submission" date="2021-01" db="EMBL/GenBank/DDBJ databases">
        <authorList>
            <person name="Kaushik A."/>
        </authorList>
    </citation>
    <scope>NUCLEOTIDE SEQUENCE</scope>
    <source>
        <strain evidence="2">AG4-R118</strain>
    </source>
</reference>
<comment type="caution">
    <text evidence="2">The sequence shown here is derived from an EMBL/GenBank/DDBJ whole genome shotgun (WGS) entry which is preliminary data.</text>
</comment>
<dbReference type="AlphaFoldDB" id="A0A8H3GGI2"/>
<organism evidence="2 3">
    <name type="scientific">Rhizoctonia solani</name>
    <dbReference type="NCBI Taxonomy" id="456999"/>
    <lineage>
        <taxon>Eukaryota</taxon>
        <taxon>Fungi</taxon>
        <taxon>Dikarya</taxon>
        <taxon>Basidiomycota</taxon>
        <taxon>Agaricomycotina</taxon>
        <taxon>Agaricomycetes</taxon>
        <taxon>Cantharellales</taxon>
        <taxon>Ceratobasidiaceae</taxon>
        <taxon>Rhizoctonia</taxon>
    </lineage>
</organism>
<feature type="region of interest" description="Disordered" evidence="1">
    <location>
        <begin position="197"/>
        <end position="223"/>
    </location>
</feature>
<evidence type="ECO:0000313" key="2">
    <source>
        <dbReference type="EMBL" id="CAE6448850.1"/>
    </source>
</evidence>
<dbReference type="Proteomes" id="UP000663888">
    <property type="component" value="Unassembled WGS sequence"/>
</dbReference>